<organism evidence="1 2">
    <name type="scientific">Fontibacter flavus</name>
    <dbReference type="NCBI Taxonomy" id="654838"/>
    <lineage>
        <taxon>Bacteria</taxon>
        <taxon>Pseudomonadati</taxon>
        <taxon>Bacteroidota</taxon>
        <taxon>Cytophagia</taxon>
        <taxon>Cytophagales</taxon>
        <taxon>Cyclobacteriaceae</taxon>
        <taxon>Fontibacter</taxon>
    </lineage>
</organism>
<comment type="caution">
    <text evidence="1">The sequence shown here is derived from an EMBL/GenBank/DDBJ whole genome shotgun (WGS) entry which is preliminary data.</text>
</comment>
<dbReference type="RefSeq" id="WP_382385992.1">
    <property type="nucleotide sequence ID" value="NZ_JBHLWI010000004.1"/>
</dbReference>
<reference evidence="1 2" key="1">
    <citation type="submission" date="2024-09" db="EMBL/GenBank/DDBJ databases">
        <authorList>
            <person name="Sun Q."/>
            <person name="Mori K."/>
        </authorList>
    </citation>
    <scope>NUCLEOTIDE SEQUENCE [LARGE SCALE GENOMIC DNA]</scope>
    <source>
        <strain evidence="1 2">CCM 7650</strain>
    </source>
</reference>
<gene>
    <name evidence="1" type="ORF">ACFFIP_02570</name>
</gene>
<proteinExistence type="predicted"/>
<evidence type="ECO:0000313" key="1">
    <source>
        <dbReference type="EMBL" id="MFC0261550.1"/>
    </source>
</evidence>
<protein>
    <submittedName>
        <fullName evidence="1">Uncharacterized protein</fullName>
    </submittedName>
</protein>
<accession>A0ABV6FNV9</accession>
<keyword evidence="2" id="KW-1185">Reference proteome</keyword>
<name>A0ABV6FNV9_9BACT</name>
<evidence type="ECO:0000313" key="2">
    <source>
        <dbReference type="Proteomes" id="UP001589797"/>
    </source>
</evidence>
<dbReference type="Proteomes" id="UP001589797">
    <property type="component" value="Unassembled WGS sequence"/>
</dbReference>
<dbReference type="EMBL" id="JBHLWI010000004">
    <property type="protein sequence ID" value="MFC0261550.1"/>
    <property type="molecule type" value="Genomic_DNA"/>
</dbReference>
<sequence>MESRQRIKLGKERRRWALVAVVCALSAFAFSSGLSSQSFLHHISHPFEIFKLEQENPFQKIYSIFKPYSVPEKFREFN</sequence>